<dbReference type="CDD" id="cd07247">
    <property type="entry name" value="SgaA_N_like"/>
    <property type="match status" value="1"/>
</dbReference>
<dbReference type="InterPro" id="IPR052164">
    <property type="entry name" value="Anthracycline_SecMetBiosynth"/>
</dbReference>
<dbReference type="Proteomes" id="UP001597512">
    <property type="component" value="Unassembled WGS sequence"/>
</dbReference>
<dbReference type="PANTHER" id="PTHR33993">
    <property type="entry name" value="GLYOXALASE-RELATED"/>
    <property type="match status" value="1"/>
</dbReference>
<dbReference type="Gene3D" id="3.10.180.10">
    <property type="entry name" value="2,3-Dihydroxybiphenyl 1,2-Dioxygenase, domain 1"/>
    <property type="match status" value="1"/>
</dbReference>
<gene>
    <name evidence="2" type="ORF">ACFS25_16455</name>
</gene>
<dbReference type="Pfam" id="PF00903">
    <property type="entry name" value="Glyoxalase"/>
    <property type="match status" value="1"/>
</dbReference>
<dbReference type="InterPro" id="IPR029068">
    <property type="entry name" value="Glyas_Bleomycin-R_OHBP_Dase"/>
</dbReference>
<evidence type="ECO:0000313" key="2">
    <source>
        <dbReference type="EMBL" id="MFD2935380.1"/>
    </source>
</evidence>
<dbReference type="RefSeq" id="WP_381503209.1">
    <property type="nucleotide sequence ID" value="NZ_JBHUOM010000014.1"/>
</dbReference>
<sequence>MLQKLSADTNAINWFEIPVTDLKRAQQFYETLLAIKLQTPPPADGEEMAFFPRLPDTIMALSGVVSGALVKSDRLKPSSDGPLIYLNASPSLQPVIDRIATAGGTVLSPKTKIPAGSICILKDTEGNRVAIHAAE</sequence>
<name>A0ABW6ANJ0_9BACT</name>
<dbReference type="InterPro" id="IPR004360">
    <property type="entry name" value="Glyas_Fos-R_dOase_dom"/>
</dbReference>
<organism evidence="2 3">
    <name type="scientific">Spirosoma flavum</name>
    <dbReference type="NCBI Taxonomy" id="2048557"/>
    <lineage>
        <taxon>Bacteria</taxon>
        <taxon>Pseudomonadati</taxon>
        <taxon>Bacteroidota</taxon>
        <taxon>Cytophagia</taxon>
        <taxon>Cytophagales</taxon>
        <taxon>Cytophagaceae</taxon>
        <taxon>Spirosoma</taxon>
    </lineage>
</organism>
<evidence type="ECO:0000259" key="1">
    <source>
        <dbReference type="Pfam" id="PF00903"/>
    </source>
</evidence>
<dbReference type="EMBL" id="JBHUOM010000014">
    <property type="protein sequence ID" value="MFD2935380.1"/>
    <property type="molecule type" value="Genomic_DNA"/>
</dbReference>
<reference evidence="3" key="1">
    <citation type="journal article" date="2019" name="Int. J. Syst. Evol. Microbiol.">
        <title>The Global Catalogue of Microorganisms (GCM) 10K type strain sequencing project: providing services to taxonomists for standard genome sequencing and annotation.</title>
        <authorList>
            <consortium name="The Broad Institute Genomics Platform"/>
            <consortium name="The Broad Institute Genome Sequencing Center for Infectious Disease"/>
            <person name="Wu L."/>
            <person name="Ma J."/>
        </authorList>
    </citation>
    <scope>NUCLEOTIDE SEQUENCE [LARGE SCALE GENOMIC DNA]</scope>
    <source>
        <strain evidence="3">KCTC 52490</strain>
    </source>
</reference>
<feature type="domain" description="Glyoxalase/fosfomycin resistance/dioxygenase" evidence="1">
    <location>
        <begin position="12"/>
        <end position="130"/>
    </location>
</feature>
<keyword evidence="3" id="KW-1185">Reference proteome</keyword>
<dbReference type="SUPFAM" id="SSF54593">
    <property type="entry name" value="Glyoxalase/Bleomycin resistance protein/Dihydroxybiphenyl dioxygenase"/>
    <property type="match status" value="1"/>
</dbReference>
<comment type="caution">
    <text evidence="2">The sequence shown here is derived from an EMBL/GenBank/DDBJ whole genome shotgun (WGS) entry which is preliminary data.</text>
</comment>
<evidence type="ECO:0000313" key="3">
    <source>
        <dbReference type="Proteomes" id="UP001597512"/>
    </source>
</evidence>
<proteinExistence type="predicted"/>
<protein>
    <submittedName>
        <fullName evidence="2">VOC family protein</fullName>
    </submittedName>
</protein>
<dbReference type="PANTHER" id="PTHR33993:SF2">
    <property type="entry name" value="VOC DOMAIN-CONTAINING PROTEIN"/>
    <property type="match status" value="1"/>
</dbReference>
<accession>A0ABW6ANJ0</accession>